<dbReference type="KEGG" id="dru:Desru_1322"/>
<dbReference type="Gene3D" id="3.10.450.40">
    <property type="match status" value="1"/>
</dbReference>
<dbReference type="Pfam" id="PF10934">
    <property type="entry name" value="Sheath_initiator"/>
    <property type="match status" value="1"/>
</dbReference>
<dbReference type="SUPFAM" id="SSF160719">
    <property type="entry name" value="gpW/gp25-like"/>
    <property type="match status" value="1"/>
</dbReference>
<name>F6DPL9_DESRL</name>
<dbReference type="STRING" id="696281.Desru_1322"/>
<dbReference type="InterPro" id="IPR020288">
    <property type="entry name" value="Sheath_initiator"/>
</dbReference>
<dbReference type="HOGENOM" id="CLU_141574_0_0_9"/>
<organism evidence="1 2">
    <name type="scientific">Desulforamulus ruminis (strain ATCC 23193 / DSM 2154 / NCIMB 8452 / DL)</name>
    <name type="common">Desulfotomaculum ruminis</name>
    <dbReference type="NCBI Taxonomy" id="696281"/>
    <lineage>
        <taxon>Bacteria</taxon>
        <taxon>Bacillati</taxon>
        <taxon>Bacillota</taxon>
        <taxon>Clostridia</taxon>
        <taxon>Eubacteriales</taxon>
        <taxon>Peptococcaceae</taxon>
        <taxon>Desulforamulus</taxon>
    </lineage>
</organism>
<dbReference type="RefSeq" id="WP_013841367.1">
    <property type="nucleotide sequence ID" value="NC_015589.1"/>
</dbReference>
<sequence>MIPKIADDLRQDFKILEQPTRTYRFNIQNQTIAGFTDGLEAMKQAIYKILNTERYEYLIYSWRYGIEITDLFGEAPAYIYPELKRRISEALTQDDRIQSVDAFSFAVDRGTVRVTFTVHTLFGDVEAEKVVRM</sequence>
<accession>F6DPL9</accession>
<dbReference type="Proteomes" id="UP000009234">
    <property type="component" value="Chromosome"/>
</dbReference>
<reference evidence="2" key="1">
    <citation type="submission" date="2011-05" db="EMBL/GenBank/DDBJ databases">
        <title>Complete sequence of Desulfotomaculum ruminis DSM 2154.</title>
        <authorList>
            <person name="Lucas S."/>
            <person name="Copeland A."/>
            <person name="Lapidus A."/>
            <person name="Cheng J.-F."/>
            <person name="Goodwin L."/>
            <person name="Pitluck S."/>
            <person name="Lu M."/>
            <person name="Detter J.C."/>
            <person name="Han C."/>
            <person name="Tapia R."/>
            <person name="Land M."/>
            <person name="Hauser L."/>
            <person name="Kyrpides N."/>
            <person name="Ivanova N."/>
            <person name="Mikhailova N."/>
            <person name="Pagani I."/>
            <person name="Stams A.J.M."/>
            <person name="Plugge C.M."/>
            <person name="Muyzer G."/>
            <person name="Kuever J."/>
            <person name="Parshina S.N."/>
            <person name="Ivanova A.E."/>
            <person name="Nazina T.N."/>
            <person name="Brambilla E."/>
            <person name="Spring S."/>
            <person name="Klenk H.-P."/>
            <person name="Woyke T."/>
        </authorList>
    </citation>
    <scope>NUCLEOTIDE SEQUENCE [LARGE SCALE GENOMIC DNA]</scope>
    <source>
        <strain evidence="2">ATCC 23193 / DSM 2154 / NCIB 8452 / DL</strain>
    </source>
</reference>
<evidence type="ECO:0000313" key="1">
    <source>
        <dbReference type="EMBL" id="AEG59596.1"/>
    </source>
</evidence>
<dbReference type="OrthoDB" id="89089at2"/>
<dbReference type="EMBL" id="CP002780">
    <property type="protein sequence ID" value="AEG59596.1"/>
    <property type="molecule type" value="Genomic_DNA"/>
</dbReference>
<dbReference type="eggNOG" id="COG3628">
    <property type="taxonomic scope" value="Bacteria"/>
</dbReference>
<protein>
    <submittedName>
        <fullName evidence="1">Phage protein</fullName>
    </submittedName>
</protein>
<evidence type="ECO:0000313" key="2">
    <source>
        <dbReference type="Proteomes" id="UP000009234"/>
    </source>
</evidence>
<gene>
    <name evidence="1" type="ordered locus">Desru_1322</name>
</gene>
<dbReference type="AlphaFoldDB" id="F6DPL9"/>
<reference evidence="1 2" key="2">
    <citation type="journal article" date="2012" name="Stand. Genomic Sci.">
        <title>Complete genome sequence of the sulfate-reducing firmicute Desulfotomaculum ruminis type strain (DL(T)).</title>
        <authorList>
            <person name="Spring S."/>
            <person name="Visser M."/>
            <person name="Lu M."/>
            <person name="Copeland A."/>
            <person name="Lapidus A."/>
            <person name="Lucas S."/>
            <person name="Cheng J.F."/>
            <person name="Han C."/>
            <person name="Tapia R."/>
            <person name="Goodwin L.A."/>
            <person name="Pitluck S."/>
            <person name="Ivanova N."/>
            <person name="Land M."/>
            <person name="Hauser L."/>
            <person name="Larimer F."/>
            <person name="Rohde M."/>
            <person name="Goker M."/>
            <person name="Detter J.C."/>
            <person name="Kyrpides N.C."/>
            <person name="Woyke T."/>
            <person name="Schaap P.J."/>
            <person name="Plugge C.M."/>
            <person name="Muyzer G."/>
            <person name="Kuever J."/>
            <person name="Pereira I.A."/>
            <person name="Parshina S.N."/>
            <person name="Bernier-Latmani R."/>
            <person name="Stams A.J."/>
            <person name="Klenk H.P."/>
        </authorList>
    </citation>
    <scope>NUCLEOTIDE SEQUENCE [LARGE SCALE GENOMIC DNA]</scope>
    <source>
        <strain evidence="2">ATCC 23193 / DSM 2154 / NCIB 8452 / DL</strain>
    </source>
</reference>
<proteinExistence type="predicted"/>
<keyword evidence="2" id="KW-1185">Reference proteome</keyword>